<dbReference type="KEGG" id="maic:MAIC_27210"/>
<dbReference type="PANTHER" id="PTHR22946">
    <property type="entry name" value="DIENELACTONE HYDROLASE DOMAIN-CONTAINING PROTEIN-RELATED"/>
    <property type="match status" value="1"/>
</dbReference>
<name>A0AAD1HM20_9MYCO</name>
<evidence type="ECO:0000313" key="3">
    <source>
        <dbReference type="EMBL" id="BBX07918.1"/>
    </source>
</evidence>
<proteinExistence type="inferred from homology"/>
<dbReference type="Proteomes" id="UP000467327">
    <property type="component" value="Chromosome"/>
</dbReference>
<accession>A0AAD1HM20</accession>
<dbReference type="EMBL" id="AP022561">
    <property type="protein sequence ID" value="BBX07918.1"/>
    <property type="molecule type" value="Genomic_DNA"/>
</dbReference>
<dbReference type="AlphaFoldDB" id="A0AAD1HM20"/>
<dbReference type="InterPro" id="IPR002925">
    <property type="entry name" value="Dienelactn_hydro"/>
</dbReference>
<dbReference type="InterPro" id="IPR050261">
    <property type="entry name" value="FrsA_esterase"/>
</dbReference>
<comment type="similarity">
    <text evidence="1">Belongs to the AB hydrolase superfamily.</text>
</comment>
<evidence type="ECO:0000259" key="2">
    <source>
        <dbReference type="Pfam" id="PF01738"/>
    </source>
</evidence>
<organism evidence="3 4">
    <name type="scientific">Mycolicibacterium aichiense</name>
    <dbReference type="NCBI Taxonomy" id="1799"/>
    <lineage>
        <taxon>Bacteria</taxon>
        <taxon>Bacillati</taxon>
        <taxon>Actinomycetota</taxon>
        <taxon>Actinomycetes</taxon>
        <taxon>Mycobacteriales</taxon>
        <taxon>Mycobacteriaceae</taxon>
        <taxon>Mycolicibacterium</taxon>
    </lineage>
</organism>
<sequence>MVVTREVTYDVDGLTMVAHLSLPDGQGPWPAVLIGHDGIGLEDYQRGRADDLAKHGYVALAMDYHAGRTYFGEPDAMLERVMPLMADPARMRAIGRAALDILLAVPGADRERLGALGYGAGGRIVLELASSGVPFTALAAIHPGLPPARTDDWMNARGAFLFCTGSDDPLCTPDQLLTFTGALQDAGIDWRVNIYGGAKHAFWAAPRQPDGSLTGGTTHAMATVPGVEHHPLHAARAWRAVLDLFSETLLQQPLGQG</sequence>
<dbReference type="RefSeq" id="WP_115320027.1">
    <property type="nucleotide sequence ID" value="NZ_AP022561.1"/>
</dbReference>
<feature type="domain" description="Dienelactone hydrolase" evidence="2">
    <location>
        <begin position="18"/>
        <end position="248"/>
    </location>
</feature>
<keyword evidence="3" id="KW-0378">Hydrolase</keyword>
<dbReference type="InterPro" id="IPR029058">
    <property type="entry name" value="AB_hydrolase_fold"/>
</dbReference>
<dbReference type="Pfam" id="PF01738">
    <property type="entry name" value="DLH"/>
    <property type="match status" value="1"/>
</dbReference>
<reference evidence="3 4" key="1">
    <citation type="journal article" date="2019" name="Emerg. Microbes Infect.">
        <title>Comprehensive subspecies identification of 175 nontuberculous mycobacteria species based on 7547 genomic profiles.</title>
        <authorList>
            <person name="Matsumoto Y."/>
            <person name="Kinjo T."/>
            <person name="Motooka D."/>
            <person name="Nabeya D."/>
            <person name="Jung N."/>
            <person name="Uechi K."/>
            <person name="Horii T."/>
            <person name="Iida T."/>
            <person name="Fujita J."/>
            <person name="Nakamura S."/>
        </authorList>
    </citation>
    <scope>NUCLEOTIDE SEQUENCE [LARGE SCALE GENOMIC DNA]</scope>
    <source>
        <strain evidence="3 4">JCM 6376</strain>
    </source>
</reference>
<dbReference type="SUPFAM" id="SSF53474">
    <property type="entry name" value="alpha/beta-Hydrolases"/>
    <property type="match status" value="1"/>
</dbReference>
<dbReference type="Gene3D" id="3.40.50.1820">
    <property type="entry name" value="alpha/beta hydrolase"/>
    <property type="match status" value="1"/>
</dbReference>
<keyword evidence="4" id="KW-1185">Reference proteome</keyword>
<gene>
    <name evidence="3" type="ORF">MAIC_27210</name>
</gene>
<protein>
    <submittedName>
        <fullName evidence="3">Dienelactone hydrolase</fullName>
    </submittedName>
</protein>
<dbReference type="GO" id="GO:0016787">
    <property type="term" value="F:hydrolase activity"/>
    <property type="evidence" value="ECO:0007669"/>
    <property type="project" value="UniProtKB-KW"/>
</dbReference>
<dbReference type="PANTHER" id="PTHR22946:SF0">
    <property type="entry name" value="DIENELACTONE HYDROLASE DOMAIN-CONTAINING PROTEIN"/>
    <property type="match status" value="1"/>
</dbReference>
<evidence type="ECO:0000313" key="4">
    <source>
        <dbReference type="Proteomes" id="UP000467327"/>
    </source>
</evidence>
<evidence type="ECO:0000256" key="1">
    <source>
        <dbReference type="ARBA" id="ARBA00008645"/>
    </source>
</evidence>